<reference evidence="1 2" key="1">
    <citation type="submission" date="2015-01" db="EMBL/GenBank/DDBJ databases">
        <title>Lactococcus lactis subsp.lactis JCM 5805 whole genome shotgun sequence.</title>
        <authorList>
            <person name="Fujii T."/>
            <person name="Tomita Y."/>
            <person name="Ikushima S."/>
            <person name="Fujiwara D."/>
        </authorList>
    </citation>
    <scope>NUCLEOTIDE SEQUENCE [LARGE SCALE GENOMIC DNA]</scope>
    <source>
        <strain evidence="1 2">JCM 5805</strain>
    </source>
</reference>
<dbReference type="EMBL" id="BBSI01000028">
    <property type="protein sequence ID" value="GAM80667.1"/>
    <property type="molecule type" value="Genomic_DNA"/>
</dbReference>
<accession>A0A0B8QUH2</accession>
<evidence type="ECO:0000313" key="1">
    <source>
        <dbReference type="EMBL" id="GAM80667.1"/>
    </source>
</evidence>
<keyword evidence="1" id="KW-0645">Protease</keyword>
<evidence type="ECO:0000313" key="2">
    <source>
        <dbReference type="Proteomes" id="UP000031847"/>
    </source>
</evidence>
<organism evidence="1 2">
    <name type="scientific">Lactococcus lactis subsp. lactis</name>
    <name type="common">Streptococcus lactis</name>
    <dbReference type="NCBI Taxonomy" id="1360"/>
    <lineage>
        <taxon>Bacteria</taxon>
        <taxon>Bacillati</taxon>
        <taxon>Bacillota</taxon>
        <taxon>Bacilli</taxon>
        <taxon>Lactobacillales</taxon>
        <taxon>Streptococcaceae</taxon>
        <taxon>Lactococcus</taxon>
    </lineage>
</organism>
<dbReference type="PATRIC" id="fig|1360.96.peg.713"/>
<gene>
    <name evidence="1" type="ORF">JCM5805K_1781</name>
</gene>
<dbReference type="Proteomes" id="UP000031847">
    <property type="component" value="Unassembled WGS sequence"/>
</dbReference>
<keyword evidence="1" id="KW-0031">Aminopeptidase</keyword>
<protein>
    <submittedName>
        <fullName evidence="1">Aspartyl aminopeptidase</fullName>
    </submittedName>
</protein>
<name>A0A0B8QUH2_LACLL</name>
<dbReference type="AlphaFoldDB" id="A0A0B8QUH2"/>
<proteinExistence type="predicted"/>
<sequence length="95" mass="11094">MKLREIEAYAYEVIYPDCDGELFFTLYLAKERAAEVGGDIRMLHTAEQMQEYAKECVREAYKEIVKNSYVSDDRVEQAGLNEIINKVFEEDTKND</sequence>
<dbReference type="GO" id="GO:0004177">
    <property type="term" value="F:aminopeptidase activity"/>
    <property type="evidence" value="ECO:0007669"/>
    <property type="project" value="UniProtKB-KW"/>
</dbReference>
<comment type="caution">
    <text evidence="1">The sequence shown here is derived from an EMBL/GenBank/DDBJ whole genome shotgun (WGS) entry which is preliminary data.</text>
</comment>
<keyword evidence="1" id="KW-0378">Hydrolase</keyword>
<dbReference type="RefSeq" id="WP_044009688.1">
    <property type="nucleotide sequence ID" value="NZ_BAABQR010000027.1"/>
</dbReference>